<evidence type="ECO:0000256" key="1">
    <source>
        <dbReference type="ARBA" id="ARBA00010838"/>
    </source>
</evidence>
<dbReference type="GO" id="GO:0005829">
    <property type="term" value="C:cytosol"/>
    <property type="evidence" value="ECO:0007669"/>
    <property type="project" value="TreeGrafter"/>
</dbReference>
<feature type="active site" description="Nucleophile" evidence="4">
    <location>
        <position position="381"/>
    </location>
</feature>
<evidence type="ECO:0000256" key="6">
    <source>
        <dbReference type="RuleBase" id="RU004468"/>
    </source>
</evidence>
<reference evidence="7" key="2">
    <citation type="submission" date="2021-04" db="EMBL/GenBank/DDBJ databases">
        <authorList>
            <person name="Gilroy R."/>
        </authorList>
    </citation>
    <scope>NUCLEOTIDE SEQUENCE</scope>
    <source>
        <strain evidence="7">ChiHjej10B9-743</strain>
    </source>
</reference>
<evidence type="ECO:0000256" key="2">
    <source>
        <dbReference type="ARBA" id="ARBA00022801"/>
    </source>
</evidence>
<organism evidence="7 8">
    <name type="scientific">Candidatus Olsenella excrementavium</name>
    <dbReference type="NCBI Taxonomy" id="2838709"/>
    <lineage>
        <taxon>Bacteria</taxon>
        <taxon>Bacillati</taxon>
        <taxon>Actinomycetota</taxon>
        <taxon>Coriobacteriia</taxon>
        <taxon>Coriobacteriales</taxon>
        <taxon>Atopobiaceae</taxon>
        <taxon>Olsenella</taxon>
    </lineage>
</organism>
<keyword evidence="2 6" id="KW-0378">Hydrolase</keyword>
<dbReference type="InterPro" id="IPR017853">
    <property type="entry name" value="GH"/>
</dbReference>
<evidence type="ECO:0000256" key="4">
    <source>
        <dbReference type="PROSITE-ProRule" id="PRU10055"/>
    </source>
</evidence>
<evidence type="ECO:0000313" key="8">
    <source>
        <dbReference type="Proteomes" id="UP000824133"/>
    </source>
</evidence>
<dbReference type="InterPro" id="IPR001360">
    <property type="entry name" value="Glyco_hydro_1"/>
</dbReference>
<keyword evidence="3 6" id="KW-0326">Glycosidase</keyword>
<dbReference type="InterPro" id="IPR018120">
    <property type="entry name" value="Glyco_hydro_1_AS"/>
</dbReference>
<dbReference type="PROSITE" id="PS00572">
    <property type="entry name" value="GLYCOSYL_HYDROL_F1_1"/>
    <property type="match status" value="1"/>
</dbReference>
<evidence type="ECO:0000313" key="7">
    <source>
        <dbReference type="EMBL" id="HIY79537.1"/>
    </source>
</evidence>
<dbReference type="PRINTS" id="PR00131">
    <property type="entry name" value="GLHYDRLASE1"/>
</dbReference>
<dbReference type="GO" id="GO:0008422">
    <property type="term" value="F:beta-glucosidase activity"/>
    <property type="evidence" value="ECO:0007669"/>
    <property type="project" value="TreeGrafter"/>
</dbReference>
<dbReference type="FunFam" id="3.20.20.80:FF:000004">
    <property type="entry name" value="Beta-glucosidase 6-phospho-beta-glucosidase"/>
    <property type="match status" value="1"/>
</dbReference>
<comment type="similarity">
    <text evidence="1 5">Belongs to the glycosyl hydrolase 1 family.</text>
</comment>
<name>A0A9D1ZAJ8_9ACTN</name>
<dbReference type="PANTHER" id="PTHR10353:SF122">
    <property type="entry name" value="6-PHOSPHO-BETA-GLUCOSIDASE ASCB-RELATED"/>
    <property type="match status" value="1"/>
</dbReference>
<protein>
    <submittedName>
        <fullName evidence="7">Glycoside hydrolase family 1 protein</fullName>
    </submittedName>
</protein>
<reference evidence="7" key="1">
    <citation type="journal article" date="2021" name="PeerJ">
        <title>Extensive microbial diversity within the chicken gut microbiome revealed by metagenomics and culture.</title>
        <authorList>
            <person name="Gilroy R."/>
            <person name="Ravi A."/>
            <person name="Getino M."/>
            <person name="Pursley I."/>
            <person name="Horton D.L."/>
            <person name="Alikhan N.F."/>
            <person name="Baker D."/>
            <person name="Gharbi K."/>
            <person name="Hall N."/>
            <person name="Watson M."/>
            <person name="Adriaenssens E.M."/>
            <person name="Foster-Nyarko E."/>
            <person name="Jarju S."/>
            <person name="Secka A."/>
            <person name="Antonio M."/>
            <person name="Oren A."/>
            <person name="Chaudhuri R.R."/>
            <person name="La Ragione R."/>
            <person name="Hildebrand F."/>
            <person name="Pallen M.J."/>
        </authorList>
    </citation>
    <scope>NUCLEOTIDE SEQUENCE</scope>
    <source>
        <strain evidence="7">ChiHjej10B9-743</strain>
    </source>
</reference>
<evidence type="ECO:0000256" key="5">
    <source>
        <dbReference type="RuleBase" id="RU003690"/>
    </source>
</evidence>
<comment type="caution">
    <text evidence="7">The sequence shown here is derived from an EMBL/GenBank/DDBJ whole genome shotgun (WGS) entry which is preliminary data.</text>
</comment>
<proteinExistence type="inferred from homology"/>
<accession>A0A9D1ZAJ8</accession>
<dbReference type="Pfam" id="PF00232">
    <property type="entry name" value="Glyco_hydro_1"/>
    <property type="match status" value="1"/>
</dbReference>
<dbReference type="Gene3D" id="3.20.20.80">
    <property type="entry name" value="Glycosidases"/>
    <property type="match status" value="1"/>
</dbReference>
<dbReference type="InterPro" id="IPR033132">
    <property type="entry name" value="GH_1_N_CS"/>
</dbReference>
<dbReference type="AlphaFoldDB" id="A0A9D1ZAJ8"/>
<dbReference type="EMBL" id="DXCP01000029">
    <property type="protein sequence ID" value="HIY79537.1"/>
    <property type="molecule type" value="Genomic_DNA"/>
</dbReference>
<dbReference type="PROSITE" id="PS00653">
    <property type="entry name" value="GLYCOSYL_HYDROL_F1_2"/>
    <property type="match status" value="1"/>
</dbReference>
<evidence type="ECO:0000256" key="3">
    <source>
        <dbReference type="ARBA" id="ARBA00023295"/>
    </source>
</evidence>
<dbReference type="SUPFAM" id="SSF51445">
    <property type="entry name" value="(Trans)glycosidases"/>
    <property type="match status" value="1"/>
</dbReference>
<dbReference type="Proteomes" id="UP000824133">
    <property type="component" value="Unassembled WGS sequence"/>
</dbReference>
<sequence>MSDTPTVPTGFPEGFLWGGAVAANQCEGAWDEGGKGACLADINEFTADIPVDQKYNGEETTEHVRELLASTDRIFPKRRGIDFYHTYKQDLALLAELGLKTFRTSINWARIFPNGDDAEPNEEGLAFYDRLIDEIRANGMEPMITCLHYEMPVALTLKYSGWYSRELIDLFERYCKVILDRYHDRVKLWIPINQINLVSVESYNALGICADRVDNLQEAKYQALHNQMVACARVCRYAHETYPDLQMGMMLCGGPAYPGSPRPEDVLACMRHNQTDYFFGDVMLRGSYPGYMLRFFQDNGIDVRFGEKDVDDLRSGTADFMSFSYYYTSVCDAETYANGNSDRSNELLPASPWGWSIDPLGLRFTLNEFYDRWGKPIYVTENGIGAYDKLEDDGSVHDPYRVDYFRAHIEQMREAVRDGVDLRGYYAWGPIDIVSCSSSEMSKRYGFIYVDIDDYGEGSGARVKKDSFGWYRHVIETNGAEL</sequence>
<dbReference type="PANTHER" id="PTHR10353">
    <property type="entry name" value="GLYCOSYL HYDROLASE"/>
    <property type="match status" value="1"/>
</dbReference>
<gene>
    <name evidence="7" type="ORF">IAA42_03780</name>
</gene>
<dbReference type="GO" id="GO:0016052">
    <property type="term" value="P:carbohydrate catabolic process"/>
    <property type="evidence" value="ECO:0007669"/>
    <property type="project" value="TreeGrafter"/>
</dbReference>